<sequence>MFEFILDIFFKMTTFERIIATFFMLIFFIALLVFIFTYIKVIESTKEEE</sequence>
<evidence type="ECO:0000313" key="2">
    <source>
        <dbReference type="EMBL" id="SPU40668.1"/>
    </source>
</evidence>
<reference evidence="2 3" key="1">
    <citation type="submission" date="2018-06" db="EMBL/GenBank/DDBJ databases">
        <authorList>
            <consortium name="Pathogen Informatics"/>
            <person name="Doyle S."/>
        </authorList>
    </citation>
    <scope>NUCLEOTIDE SEQUENCE [LARGE SCALE GENOMIC DNA]</scope>
    <source>
        <strain evidence="2 3">NCTC7582</strain>
    </source>
</reference>
<protein>
    <submittedName>
        <fullName evidence="2">Uncharacterized protein</fullName>
    </submittedName>
</protein>
<evidence type="ECO:0000313" key="3">
    <source>
        <dbReference type="Proteomes" id="UP000251431"/>
    </source>
</evidence>
<accession>A0A2X1A671</accession>
<dbReference type="EMBL" id="UAQE01000008">
    <property type="protein sequence ID" value="SPU40668.1"/>
    <property type="molecule type" value="Genomic_DNA"/>
</dbReference>
<feature type="transmembrane region" description="Helical" evidence="1">
    <location>
        <begin position="18"/>
        <end position="39"/>
    </location>
</feature>
<evidence type="ECO:0000256" key="1">
    <source>
        <dbReference type="SAM" id="Phobius"/>
    </source>
</evidence>
<name>A0A2X1A671_9BACI</name>
<keyword evidence="1" id="KW-0472">Membrane</keyword>
<dbReference type="Proteomes" id="UP000251431">
    <property type="component" value="Unassembled WGS sequence"/>
</dbReference>
<proteinExistence type="predicted"/>
<gene>
    <name evidence="2" type="ORF">NCTC7582_05212</name>
</gene>
<dbReference type="AlphaFoldDB" id="A0A2X1A671"/>
<keyword evidence="1" id="KW-1133">Transmembrane helix</keyword>
<keyword evidence="1" id="KW-0812">Transmembrane</keyword>
<organism evidence="2 3">
    <name type="scientific">Lysinibacillus capsici</name>
    <dbReference type="NCBI Taxonomy" id="2115968"/>
    <lineage>
        <taxon>Bacteria</taxon>
        <taxon>Bacillati</taxon>
        <taxon>Bacillota</taxon>
        <taxon>Bacilli</taxon>
        <taxon>Bacillales</taxon>
        <taxon>Bacillaceae</taxon>
        <taxon>Lysinibacillus</taxon>
    </lineage>
</organism>